<evidence type="ECO:0000313" key="2">
    <source>
        <dbReference type="EMBL" id="VAX39734.1"/>
    </source>
</evidence>
<proteinExistence type="predicted"/>
<dbReference type="AlphaFoldDB" id="A0A3B1DUG7"/>
<gene>
    <name evidence="2" type="ORF">MNBD_PLANCTO02-1048</name>
</gene>
<reference evidence="2" key="1">
    <citation type="submission" date="2018-06" db="EMBL/GenBank/DDBJ databases">
        <authorList>
            <person name="Zhirakovskaya E."/>
        </authorList>
    </citation>
    <scope>NUCLEOTIDE SEQUENCE</scope>
</reference>
<dbReference type="EMBL" id="UOGL01000364">
    <property type="protein sequence ID" value="VAX39734.1"/>
    <property type="molecule type" value="Genomic_DNA"/>
</dbReference>
<evidence type="ECO:0000256" key="1">
    <source>
        <dbReference type="SAM" id="MobiDB-lite"/>
    </source>
</evidence>
<feature type="region of interest" description="Disordered" evidence="1">
    <location>
        <begin position="124"/>
        <end position="155"/>
    </location>
</feature>
<sequence>MPWFPLFQTLLVRQTFCALICTAFVVGFATSATAKSKRKRRHHITKPKFIPQAKKVTLWEALKEEQIKTRVIAQNEQVGKVLFENKSDKPLTILLPESFVAVPINAQILNNNFPNGRNGQNFSTGTFGNRNNSRRQSIGGNFGNRNNSNFGTNGGNNQSFRNGFLGTGSNFFSIPAGKIVSIPFRSVCLEHGKKEPTRKTKLTLIPTKQFTKNKNLQELLTFVGNNRPNQKAIQAATWHLANNMSWQQLDEKSIQRLGGFGPQAYFTRAELDDARKVITLATEQVKTRVKNRKTYKGYSQLQRIQRVSAKK</sequence>
<organism evidence="2">
    <name type="scientific">hydrothermal vent metagenome</name>
    <dbReference type="NCBI Taxonomy" id="652676"/>
    <lineage>
        <taxon>unclassified sequences</taxon>
        <taxon>metagenomes</taxon>
        <taxon>ecological metagenomes</taxon>
    </lineage>
</organism>
<protein>
    <submittedName>
        <fullName evidence="2">Uncharacterized protein</fullName>
    </submittedName>
</protein>
<name>A0A3B1DUG7_9ZZZZ</name>
<feature type="compositionally biased region" description="Low complexity" evidence="1">
    <location>
        <begin position="143"/>
        <end position="155"/>
    </location>
</feature>
<accession>A0A3B1DUG7</accession>
<feature type="compositionally biased region" description="Polar residues" evidence="1">
    <location>
        <begin position="124"/>
        <end position="138"/>
    </location>
</feature>